<gene>
    <name evidence="2" type="ORF">IAD06_09145</name>
</gene>
<sequence length="811" mass="87614">MKKIFTLCAFLCAAITAGNAGEIVLCDFENYNVGDAFTMVNIYGPTTSTAEVVADPLNPDNKVLHVKVDNWNTFVQFVLPEGITGKNLLDNYQKVSFDLYRAADQTNDYMQTAVLLGPSTDGSTTLYWDSDFPFLGDKGKWIPKSYDFNRIYNESTTLLLGLHCDVVEYYIDNVRLSGVSSVETDTIRWTASVSNVWDAATTNFSALEDDPATGTPVAFASGNRVIFDDNVLTTATATPTTVQVSGTMEASTVVFDNTELDYTLTAADGEAALTGAGQFIVQGGGSVTVGVNNQFLKGTYLKDGELRMGVQNGNVLGTSLLTEGGTLYTCFDNSSDNYVSVSTPMTMAEGTALDVYLSRYAYWMSSLSGNGTLNIYAGGERSHLGNEKGAKYPDWNGFSGTVNVYPYKEVVSTAGFYGVILGHGGKTFNPAEIEESLSSGKVNTMFENSVLVLHDGTALACESGTRAFRIGELQMSPTSRIYGYFKASSPSSYFLVGCSGTDSELSGQIAPPEKNGKPYIEQTLGIIKEGTGTYTLTNNNNLITGGIQVLGGKLLVNNDVKKTESEGLTGGTGYAKEGTLVFVFEGATIGGTGNIADDVDVYGRLEPGSNGIGTLTLKNFASDDSVSLYLRPTTEMEFEIASPTHHDSLIVDGHLVYYNQTQDFMESDEKPVVRIKIDDSYVYNEGDEFVLISYKGKSSLWGDPWDFNVKLPDTEKWAVEERTTETGKQFVLVAKSTSGVKSTESEDRVRIYTQSGNICVESEAGDVIRLYSTSGQLLKSETARQGLTLIEALPGTYVIEVAGQSTTIVNY</sequence>
<reference evidence="2" key="2">
    <citation type="journal article" date="2021" name="PeerJ">
        <title>Extensive microbial diversity within the chicken gut microbiome revealed by metagenomics and culture.</title>
        <authorList>
            <person name="Gilroy R."/>
            <person name="Ravi A."/>
            <person name="Getino M."/>
            <person name="Pursley I."/>
            <person name="Horton D.L."/>
            <person name="Alikhan N.F."/>
            <person name="Baker D."/>
            <person name="Gharbi K."/>
            <person name="Hall N."/>
            <person name="Watson M."/>
            <person name="Adriaenssens E.M."/>
            <person name="Foster-Nyarko E."/>
            <person name="Jarju S."/>
            <person name="Secka A."/>
            <person name="Antonio M."/>
            <person name="Oren A."/>
            <person name="Chaudhuri R.R."/>
            <person name="La Ragione R."/>
            <person name="Hildebrand F."/>
            <person name="Pallen M.J."/>
        </authorList>
    </citation>
    <scope>NUCLEOTIDE SEQUENCE</scope>
    <source>
        <strain evidence="2">21143</strain>
    </source>
</reference>
<dbReference type="AlphaFoldDB" id="A0A9D1KD82"/>
<evidence type="ECO:0000313" key="2">
    <source>
        <dbReference type="EMBL" id="HIT40183.1"/>
    </source>
</evidence>
<name>A0A9D1KD82_9BACT</name>
<accession>A0A9D1KD82</accession>
<feature type="chain" id="PRO_5038527028" evidence="1">
    <location>
        <begin position="21"/>
        <end position="811"/>
    </location>
</feature>
<comment type="caution">
    <text evidence="2">The sequence shown here is derived from an EMBL/GenBank/DDBJ whole genome shotgun (WGS) entry which is preliminary data.</text>
</comment>
<evidence type="ECO:0000313" key="3">
    <source>
        <dbReference type="Proteomes" id="UP000886722"/>
    </source>
</evidence>
<dbReference type="Proteomes" id="UP000886722">
    <property type="component" value="Unassembled WGS sequence"/>
</dbReference>
<evidence type="ECO:0000256" key="1">
    <source>
        <dbReference type="SAM" id="SignalP"/>
    </source>
</evidence>
<feature type="signal peptide" evidence="1">
    <location>
        <begin position="1"/>
        <end position="20"/>
    </location>
</feature>
<protein>
    <submittedName>
        <fullName evidence="2">Uncharacterized protein</fullName>
    </submittedName>
</protein>
<dbReference type="EMBL" id="DVKT01000067">
    <property type="protein sequence ID" value="HIT40183.1"/>
    <property type="molecule type" value="Genomic_DNA"/>
</dbReference>
<reference evidence="2" key="1">
    <citation type="submission" date="2020-10" db="EMBL/GenBank/DDBJ databases">
        <authorList>
            <person name="Gilroy R."/>
        </authorList>
    </citation>
    <scope>NUCLEOTIDE SEQUENCE</scope>
    <source>
        <strain evidence="2">21143</strain>
    </source>
</reference>
<organism evidence="2 3">
    <name type="scientific">Candidatus Caccoplasma intestinavium</name>
    <dbReference type="NCBI Taxonomy" id="2840716"/>
    <lineage>
        <taxon>Bacteria</taxon>
        <taxon>Pseudomonadati</taxon>
        <taxon>Bacteroidota</taxon>
        <taxon>Bacteroidia</taxon>
        <taxon>Bacteroidales</taxon>
        <taxon>Bacteroidaceae</taxon>
        <taxon>Bacteroidaceae incertae sedis</taxon>
        <taxon>Candidatus Caccoplasma</taxon>
    </lineage>
</organism>
<proteinExistence type="predicted"/>
<keyword evidence="1" id="KW-0732">Signal</keyword>